<gene>
    <name evidence="2" type="ORF">GWK47_054895</name>
</gene>
<comment type="caution">
    <text evidence="2">The sequence shown here is derived from an EMBL/GenBank/DDBJ whole genome shotgun (WGS) entry which is preliminary data.</text>
</comment>
<proteinExistence type="predicted"/>
<organism evidence="2 3">
    <name type="scientific">Chionoecetes opilio</name>
    <name type="common">Atlantic snow crab</name>
    <name type="synonym">Cancer opilio</name>
    <dbReference type="NCBI Taxonomy" id="41210"/>
    <lineage>
        <taxon>Eukaryota</taxon>
        <taxon>Metazoa</taxon>
        <taxon>Ecdysozoa</taxon>
        <taxon>Arthropoda</taxon>
        <taxon>Crustacea</taxon>
        <taxon>Multicrustacea</taxon>
        <taxon>Malacostraca</taxon>
        <taxon>Eumalacostraca</taxon>
        <taxon>Eucarida</taxon>
        <taxon>Decapoda</taxon>
        <taxon>Pleocyemata</taxon>
        <taxon>Brachyura</taxon>
        <taxon>Eubrachyura</taxon>
        <taxon>Majoidea</taxon>
        <taxon>Majidae</taxon>
        <taxon>Chionoecetes</taxon>
    </lineage>
</organism>
<evidence type="ECO:0000313" key="2">
    <source>
        <dbReference type="EMBL" id="KAG0717215.1"/>
    </source>
</evidence>
<feature type="compositionally biased region" description="Polar residues" evidence="1">
    <location>
        <begin position="209"/>
        <end position="218"/>
    </location>
</feature>
<evidence type="ECO:0000313" key="3">
    <source>
        <dbReference type="Proteomes" id="UP000770661"/>
    </source>
</evidence>
<reference evidence="2" key="1">
    <citation type="submission" date="2020-07" db="EMBL/GenBank/DDBJ databases">
        <title>The High-quality genome of the commercially important snow crab, Chionoecetes opilio.</title>
        <authorList>
            <person name="Jeong J.-H."/>
            <person name="Ryu S."/>
        </authorList>
    </citation>
    <scope>NUCLEOTIDE SEQUENCE</scope>
    <source>
        <strain evidence="2">MADBK_172401_WGS</strain>
        <tissue evidence="2">Digestive gland</tissue>
    </source>
</reference>
<protein>
    <submittedName>
        <fullName evidence="2">Uncharacterized protein</fullName>
    </submittedName>
</protein>
<dbReference type="Proteomes" id="UP000770661">
    <property type="component" value="Unassembled WGS sequence"/>
</dbReference>
<accession>A0A8J4Y9B3</accession>
<dbReference type="EMBL" id="JACEEZ010018017">
    <property type="protein sequence ID" value="KAG0717215.1"/>
    <property type="molecule type" value="Genomic_DNA"/>
</dbReference>
<keyword evidence="3" id="KW-1185">Reference proteome</keyword>
<evidence type="ECO:0000256" key="1">
    <source>
        <dbReference type="SAM" id="MobiDB-lite"/>
    </source>
</evidence>
<feature type="region of interest" description="Disordered" evidence="1">
    <location>
        <begin position="186"/>
        <end position="218"/>
    </location>
</feature>
<feature type="compositionally biased region" description="Acidic residues" evidence="1">
    <location>
        <begin position="192"/>
        <end position="205"/>
    </location>
</feature>
<name>A0A8J4Y9B3_CHIOP</name>
<dbReference type="AlphaFoldDB" id="A0A8J4Y9B3"/>
<sequence length="218" mass="23497">MLDVVVPASGIERSGVRTNAPPVSRGAANATGHQTYASRKCEGSMAALHDKKKRQIAPVLARWEKRVLTQLPNASSPPMGGVPTHGLSVLAPRLLPIRPGEAPAVIGVPVCCLVGMGSWWARVSYSMALMFGVCGRSSFASVPSSEHVPDVHSSWLNMVARPYRPGTARRPSMAQGRAILEGKVCRGRETSEEVDEEQCEQEPAEQMENSNNNDINMI</sequence>